<keyword evidence="3" id="KW-1185">Reference proteome</keyword>
<proteinExistence type="predicted"/>
<keyword evidence="1" id="KW-0732">Signal</keyword>
<evidence type="ECO:0000256" key="1">
    <source>
        <dbReference type="ARBA" id="ARBA00022729"/>
    </source>
</evidence>
<dbReference type="EMBL" id="JBFDAA010000003">
    <property type="protein sequence ID" value="KAL1138878.1"/>
    <property type="molecule type" value="Genomic_DNA"/>
</dbReference>
<dbReference type="Proteomes" id="UP001558652">
    <property type="component" value="Unassembled WGS sequence"/>
</dbReference>
<accession>A0ABD0ZDH8</accession>
<name>A0ABD0ZDH8_9HEMI</name>
<sequence length="389" mass="45052">MQMTENVCARLLKEKEVWTPIIQALNPRFTCPLKMLRIPVTFHISLYESENIKQKNYIPNDNMVTFKLYRCPSFSEKDKCEFVVKFNFQGDVCNKLKDRNQFWSNYIFAIKPDFKCPVLKGEYKVTNATFNPATFEALTSGVDQYYWRVHVHALDGKESVLCMLFGGEFLGRQRYIIQVRELEKCPSVRNTIMDITTRLDMISGGQTAFSINITVPRRVNELSKIKMVLHKCPSFAEVDNCEFFMRNYFKVNACKELTQKGRTWSSIIQQIKPKLECPTEKGTYTLKNVTIEPNFFLTLMPNAGKYYWQIYFTTYEGKQPVLCLKVGAGIAKIAGRQRPIIQVREMEKCTDVKNTVMDIKTRLDMTIGGQTTLNLNITAPRRVDNLSEV</sequence>
<dbReference type="InterPro" id="IPR036846">
    <property type="entry name" value="GM2-AP_sf"/>
</dbReference>
<protein>
    <submittedName>
        <fullName evidence="2">Uncharacterized protein</fullName>
    </submittedName>
</protein>
<dbReference type="AlphaFoldDB" id="A0ABD0ZDH8"/>
<reference evidence="2 3" key="1">
    <citation type="submission" date="2024-07" db="EMBL/GenBank/DDBJ databases">
        <title>Chromosome-level genome assembly of the water stick insect Ranatra chinensis (Heteroptera: Nepidae).</title>
        <authorList>
            <person name="Liu X."/>
        </authorList>
    </citation>
    <scope>NUCLEOTIDE SEQUENCE [LARGE SCALE GENOMIC DNA]</scope>
    <source>
        <strain evidence="2">Cailab_2021Rc</strain>
        <tissue evidence="2">Muscle</tissue>
    </source>
</reference>
<dbReference type="Gene3D" id="2.70.220.10">
    <property type="entry name" value="Ganglioside GM2 activator"/>
    <property type="match status" value="1"/>
</dbReference>
<evidence type="ECO:0000313" key="2">
    <source>
        <dbReference type="EMBL" id="KAL1138878.1"/>
    </source>
</evidence>
<gene>
    <name evidence="2" type="ORF">AAG570_008940</name>
</gene>
<comment type="caution">
    <text evidence="2">The sequence shown here is derived from an EMBL/GenBank/DDBJ whole genome shotgun (WGS) entry which is preliminary data.</text>
</comment>
<organism evidence="2 3">
    <name type="scientific">Ranatra chinensis</name>
    <dbReference type="NCBI Taxonomy" id="642074"/>
    <lineage>
        <taxon>Eukaryota</taxon>
        <taxon>Metazoa</taxon>
        <taxon>Ecdysozoa</taxon>
        <taxon>Arthropoda</taxon>
        <taxon>Hexapoda</taxon>
        <taxon>Insecta</taxon>
        <taxon>Pterygota</taxon>
        <taxon>Neoptera</taxon>
        <taxon>Paraneoptera</taxon>
        <taxon>Hemiptera</taxon>
        <taxon>Heteroptera</taxon>
        <taxon>Panheteroptera</taxon>
        <taxon>Nepomorpha</taxon>
        <taxon>Nepidae</taxon>
        <taxon>Ranatrinae</taxon>
        <taxon>Ranatra</taxon>
    </lineage>
</organism>
<evidence type="ECO:0000313" key="3">
    <source>
        <dbReference type="Proteomes" id="UP001558652"/>
    </source>
</evidence>